<gene>
    <name evidence="12" type="ORF">HCU67_13760</name>
</gene>
<comment type="catalytic activity">
    <reaction evidence="10 11">
        <text>L-threonyl-[protein] + FAD = FMN-L-threonyl-[protein] + AMP + H(+)</text>
        <dbReference type="Rhea" id="RHEA:36847"/>
        <dbReference type="Rhea" id="RHEA-COMP:11060"/>
        <dbReference type="Rhea" id="RHEA-COMP:11061"/>
        <dbReference type="ChEBI" id="CHEBI:15378"/>
        <dbReference type="ChEBI" id="CHEBI:30013"/>
        <dbReference type="ChEBI" id="CHEBI:57692"/>
        <dbReference type="ChEBI" id="CHEBI:74257"/>
        <dbReference type="ChEBI" id="CHEBI:456215"/>
        <dbReference type="EC" id="2.7.1.180"/>
    </reaction>
</comment>
<sequence length="335" mass="37393">MKRLLPLFTLLFVLVTFGQNSNRHTSVKKVLKLMGSRFEITVVAPNEEIAYVNIDEAVMEIKRIEKLISSWDLDSETSEINRFAGIRPVKVSPEVFALIERSMKIAEITSGAFDITYASMDKIWRFDGSMNRFPTEEEVKLSIVKVGHEKIKLNAKASTVFLPERGMKIGFGAIGKGYAADKAKELLVKKEVLGGVINAGGDLTTWGTKETKERWTVGITNPLDKEKVFSWLPVVESSVATSGNYERFFHYEGKKYTHIIDPRTGYPTTGTRSVTVFAKKAELCDALATAVFVMGRDSGIHMVNQLDGVEVVVIDDDNKVHKSSGIIFNKTEEMN</sequence>
<dbReference type="PANTHER" id="PTHR30040">
    <property type="entry name" value="THIAMINE BIOSYNTHESIS LIPOPROTEIN APBE"/>
    <property type="match status" value="1"/>
</dbReference>
<evidence type="ECO:0000256" key="2">
    <source>
        <dbReference type="ARBA" id="ARBA00011955"/>
    </source>
</evidence>
<evidence type="ECO:0000256" key="4">
    <source>
        <dbReference type="ARBA" id="ARBA00022630"/>
    </source>
</evidence>
<evidence type="ECO:0000313" key="12">
    <source>
        <dbReference type="EMBL" id="NKI33019.1"/>
    </source>
</evidence>
<reference evidence="12 13" key="1">
    <citation type="submission" date="2020-04" db="EMBL/GenBank/DDBJ databases">
        <authorList>
            <person name="Yoon J."/>
        </authorList>
    </citation>
    <scope>NUCLEOTIDE SEQUENCE [LARGE SCALE GENOMIC DNA]</scope>
    <source>
        <strain evidence="12 13">DJ-13</strain>
    </source>
</reference>
<dbReference type="EMBL" id="JAAWWL010000002">
    <property type="protein sequence ID" value="NKI33019.1"/>
    <property type="molecule type" value="Genomic_DNA"/>
</dbReference>
<comment type="cofactor">
    <cofactor evidence="1">
        <name>Mg(2+)</name>
        <dbReference type="ChEBI" id="CHEBI:18420"/>
    </cofactor>
</comment>
<dbReference type="Pfam" id="PF02424">
    <property type="entry name" value="ApbE"/>
    <property type="match status" value="1"/>
</dbReference>
<dbReference type="PANTHER" id="PTHR30040:SF2">
    <property type="entry name" value="FAD:PROTEIN FMN TRANSFERASE"/>
    <property type="match status" value="1"/>
</dbReference>
<dbReference type="InterPro" id="IPR003374">
    <property type="entry name" value="ApbE-like_sf"/>
</dbReference>
<evidence type="ECO:0000256" key="11">
    <source>
        <dbReference type="PIRNR" id="PIRNR006268"/>
    </source>
</evidence>
<dbReference type="SUPFAM" id="SSF143631">
    <property type="entry name" value="ApbE-like"/>
    <property type="match status" value="1"/>
</dbReference>
<organism evidence="12 13">
    <name type="scientific">Croceivirga thetidis</name>
    <dbReference type="NCBI Taxonomy" id="2721623"/>
    <lineage>
        <taxon>Bacteria</taxon>
        <taxon>Pseudomonadati</taxon>
        <taxon>Bacteroidota</taxon>
        <taxon>Flavobacteriia</taxon>
        <taxon>Flavobacteriales</taxon>
        <taxon>Flavobacteriaceae</taxon>
        <taxon>Croceivirga</taxon>
    </lineage>
</organism>
<dbReference type="EC" id="2.7.1.180" evidence="2 11"/>
<evidence type="ECO:0000256" key="9">
    <source>
        <dbReference type="ARBA" id="ARBA00031306"/>
    </source>
</evidence>
<accession>A0ABX1GTR9</accession>
<protein>
    <recommendedName>
        <fullName evidence="3 11">FAD:protein FMN transferase</fullName>
        <ecNumber evidence="2 11">2.7.1.180</ecNumber>
    </recommendedName>
    <alternativeName>
        <fullName evidence="9 11">Flavin transferase</fullName>
    </alternativeName>
</protein>
<keyword evidence="13" id="KW-1185">Reference proteome</keyword>
<keyword evidence="7 11" id="KW-0274">FAD</keyword>
<dbReference type="GO" id="GO:0016740">
    <property type="term" value="F:transferase activity"/>
    <property type="evidence" value="ECO:0007669"/>
    <property type="project" value="UniProtKB-KW"/>
</dbReference>
<comment type="similarity">
    <text evidence="11">Belongs to the ApbE family.</text>
</comment>
<keyword evidence="6 11" id="KW-0479">Metal-binding</keyword>
<dbReference type="Gene3D" id="3.10.520.10">
    <property type="entry name" value="ApbE-like domains"/>
    <property type="match status" value="1"/>
</dbReference>
<proteinExistence type="inferred from homology"/>
<evidence type="ECO:0000256" key="10">
    <source>
        <dbReference type="ARBA" id="ARBA00048540"/>
    </source>
</evidence>
<dbReference type="RefSeq" id="WP_168553172.1">
    <property type="nucleotide sequence ID" value="NZ_JAAWWL010000002.1"/>
</dbReference>
<dbReference type="Proteomes" id="UP000718451">
    <property type="component" value="Unassembled WGS sequence"/>
</dbReference>
<evidence type="ECO:0000256" key="8">
    <source>
        <dbReference type="ARBA" id="ARBA00022842"/>
    </source>
</evidence>
<dbReference type="PIRSF" id="PIRSF006268">
    <property type="entry name" value="ApbE"/>
    <property type="match status" value="1"/>
</dbReference>
<evidence type="ECO:0000313" key="13">
    <source>
        <dbReference type="Proteomes" id="UP000718451"/>
    </source>
</evidence>
<comment type="caution">
    <text evidence="12">The sequence shown here is derived from an EMBL/GenBank/DDBJ whole genome shotgun (WGS) entry which is preliminary data.</text>
</comment>
<keyword evidence="8 11" id="KW-0460">Magnesium</keyword>
<dbReference type="InterPro" id="IPR024932">
    <property type="entry name" value="ApbE"/>
</dbReference>
<evidence type="ECO:0000256" key="3">
    <source>
        <dbReference type="ARBA" id="ARBA00016337"/>
    </source>
</evidence>
<evidence type="ECO:0000256" key="5">
    <source>
        <dbReference type="ARBA" id="ARBA00022679"/>
    </source>
</evidence>
<keyword evidence="4 11" id="KW-0285">Flavoprotein</keyword>
<evidence type="ECO:0000256" key="7">
    <source>
        <dbReference type="ARBA" id="ARBA00022827"/>
    </source>
</evidence>
<evidence type="ECO:0000256" key="1">
    <source>
        <dbReference type="ARBA" id="ARBA00001946"/>
    </source>
</evidence>
<name>A0ABX1GTR9_9FLAO</name>
<evidence type="ECO:0000256" key="6">
    <source>
        <dbReference type="ARBA" id="ARBA00022723"/>
    </source>
</evidence>
<keyword evidence="5 11" id="KW-0808">Transferase</keyword>